<keyword evidence="4" id="KW-1185">Reference proteome</keyword>
<reference evidence="3" key="2">
    <citation type="submission" date="2025-08" db="UniProtKB">
        <authorList>
            <consortium name="Ensembl"/>
        </authorList>
    </citation>
    <scope>IDENTIFICATION</scope>
</reference>
<proteinExistence type="predicted"/>
<dbReference type="PANTHER" id="PTHR13946">
    <property type="entry name" value="DNA-DIRECTED RNA POLYMERASE I,II,III"/>
    <property type="match status" value="1"/>
</dbReference>
<dbReference type="GeneTree" id="ENSGT00550000074975"/>
<sequence>ITRLCSTFKYFLFDGEKKITARTQRYPMPVFPHPLEHKIIICVQTAPDYSPQEAFFNAITLMLISKLSLLEKQFGVAIKDKQEGIE</sequence>
<dbReference type="GO" id="GO:0046983">
    <property type="term" value="F:protein dimerization activity"/>
    <property type="evidence" value="ECO:0007669"/>
    <property type="project" value="InterPro"/>
</dbReference>
<dbReference type="Ensembl" id="ENSMODT00000075786.1">
    <property type="protein sequence ID" value="ENSMODP00000048466.1"/>
    <property type="gene ID" value="ENSMODG00000040922.1"/>
</dbReference>
<protein>
    <submittedName>
        <fullName evidence="3">Uncharacterized protein</fullName>
    </submittedName>
</protein>
<dbReference type="AlphaFoldDB" id="A0A5F8GMT7"/>
<dbReference type="PANTHER" id="PTHR13946:SF16">
    <property type="entry name" value="DNA-DIRECTED RNA POLYMERASE II SUBUNIT RPB11"/>
    <property type="match status" value="1"/>
</dbReference>
<dbReference type="Gene3D" id="3.30.1360.10">
    <property type="entry name" value="RNA polymerase, RBP11-like subunit"/>
    <property type="match status" value="1"/>
</dbReference>
<reference evidence="3" key="3">
    <citation type="submission" date="2025-09" db="UniProtKB">
        <authorList>
            <consortium name="Ensembl"/>
        </authorList>
    </citation>
    <scope>IDENTIFICATION</scope>
</reference>
<dbReference type="InParanoid" id="A0A5F8GMT7"/>
<evidence type="ECO:0000313" key="4">
    <source>
        <dbReference type="Proteomes" id="UP000002280"/>
    </source>
</evidence>
<dbReference type="STRING" id="13616.ENSMODP00000048466"/>
<dbReference type="GO" id="GO:0005665">
    <property type="term" value="C:RNA polymerase II, core complex"/>
    <property type="evidence" value="ECO:0000318"/>
    <property type="project" value="GO_Central"/>
</dbReference>
<evidence type="ECO:0000313" key="3">
    <source>
        <dbReference type="Ensembl" id="ENSMODP00000048466.1"/>
    </source>
</evidence>
<evidence type="ECO:0000256" key="1">
    <source>
        <dbReference type="ARBA" id="ARBA00022478"/>
    </source>
</evidence>
<accession>A0A5F8GMT7</accession>
<dbReference type="SUPFAM" id="SSF55257">
    <property type="entry name" value="RBP11-like subunits of RNA polymerase"/>
    <property type="match status" value="1"/>
</dbReference>
<dbReference type="GO" id="GO:0006366">
    <property type="term" value="P:transcription by RNA polymerase II"/>
    <property type="evidence" value="ECO:0000318"/>
    <property type="project" value="GO_Central"/>
</dbReference>
<keyword evidence="1" id="KW-0240">DNA-directed RNA polymerase</keyword>
<organism evidence="3 4">
    <name type="scientific">Monodelphis domestica</name>
    <name type="common">Gray short-tailed opossum</name>
    <dbReference type="NCBI Taxonomy" id="13616"/>
    <lineage>
        <taxon>Eukaryota</taxon>
        <taxon>Metazoa</taxon>
        <taxon>Chordata</taxon>
        <taxon>Craniata</taxon>
        <taxon>Vertebrata</taxon>
        <taxon>Euteleostomi</taxon>
        <taxon>Mammalia</taxon>
        <taxon>Metatheria</taxon>
        <taxon>Didelphimorphia</taxon>
        <taxon>Didelphidae</taxon>
        <taxon>Monodelphis</taxon>
    </lineage>
</organism>
<name>A0A5F8GMT7_MONDO</name>
<reference evidence="3 4" key="1">
    <citation type="journal article" date="2007" name="Nature">
        <title>Genome of the marsupial Monodelphis domestica reveals innovation in non-coding sequences.</title>
        <authorList>
            <person name="Mikkelsen T.S."/>
            <person name="Wakefield M.J."/>
            <person name="Aken B."/>
            <person name="Amemiya C.T."/>
            <person name="Chang J.L."/>
            <person name="Duke S."/>
            <person name="Garber M."/>
            <person name="Gentles A.J."/>
            <person name="Goodstadt L."/>
            <person name="Heger A."/>
            <person name="Jurka J."/>
            <person name="Kamal M."/>
            <person name="Mauceli E."/>
            <person name="Searle S.M."/>
            <person name="Sharpe T."/>
            <person name="Baker M.L."/>
            <person name="Batzer M.A."/>
            <person name="Benos P.V."/>
            <person name="Belov K."/>
            <person name="Clamp M."/>
            <person name="Cook A."/>
            <person name="Cuff J."/>
            <person name="Das R."/>
            <person name="Davidow L."/>
            <person name="Deakin J.E."/>
            <person name="Fazzari M.J."/>
            <person name="Glass J.L."/>
            <person name="Grabherr M."/>
            <person name="Greally J.M."/>
            <person name="Gu W."/>
            <person name="Hore T.A."/>
            <person name="Huttley G.A."/>
            <person name="Kleber M."/>
            <person name="Jirtle R.L."/>
            <person name="Koina E."/>
            <person name="Lee J.T."/>
            <person name="Mahony S."/>
            <person name="Marra M.A."/>
            <person name="Miller R.D."/>
            <person name="Nicholls R.D."/>
            <person name="Oda M."/>
            <person name="Papenfuss A.T."/>
            <person name="Parra Z.E."/>
            <person name="Pollock D.D."/>
            <person name="Ray D.A."/>
            <person name="Schein J.E."/>
            <person name="Speed T.P."/>
            <person name="Thompson K."/>
            <person name="VandeBerg J.L."/>
            <person name="Wade C.M."/>
            <person name="Walker J.A."/>
            <person name="Waters P.D."/>
            <person name="Webber C."/>
            <person name="Weidman J.R."/>
            <person name="Xie X."/>
            <person name="Zody M.C."/>
            <person name="Baldwin J."/>
            <person name="Abdouelleil A."/>
            <person name="Abdulkadir J."/>
            <person name="Abebe A."/>
            <person name="Abera B."/>
            <person name="Abreu J."/>
            <person name="Acer S.C."/>
            <person name="Aftuck L."/>
            <person name="Alexander A."/>
            <person name="An P."/>
            <person name="Anderson E."/>
            <person name="Anderson S."/>
            <person name="Arachi H."/>
            <person name="Azer M."/>
            <person name="Bachantsang P."/>
            <person name="Barry A."/>
            <person name="Bayul T."/>
            <person name="Berlin A."/>
            <person name="Bessette D."/>
            <person name="Bloom T."/>
            <person name="Bloom T."/>
            <person name="Boguslavskiy L."/>
            <person name="Bonnet C."/>
            <person name="Boukhgalter B."/>
            <person name="Bourzgui I."/>
            <person name="Brown A."/>
            <person name="Cahill P."/>
            <person name="Channer S."/>
            <person name="Cheshatsang Y."/>
            <person name="Chuda L."/>
            <person name="Citroen M."/>
            <person name="Collymore A."/>
            <person name="Cooke P."/>
            <person name="Costello M."/>
            <person name="D'Aco K."/>
            <person name="Daza R."/>
            <person name="De Haan G."/>
            <person name="DeGray S."/>
            <person name="DeMaso C."/>
            <person name="Dhargay N."/>
            <person name="Dooley K."/>
            <person name="Dooley E."/>
            <person name="Doricent M."/>
            <person name="Dorje P."/>
            <person name="Dorjee K."/>
            <person name="Dupes A."/>
            <person name="Elong R."/>
            <person name="Falk J."/>
            <person name="Farina A."/>
            <person name="Faro S."/>
            <person name="Ferguson D."/>
            <person name="Fisher S."/>
            <person name="Foley C.D."/>
            <person name="Franke A."/>
            <person name="Friedrich D."/>
            <person name="Gadbois L."/>
            <person name="Gearin G."/>
            <person name="Gearin C.R."/>
            <person name="Giannoukos G."/>
            <person name="Goode T."/>
            <person name="Graham J."/>
            <person name="Grandbois E."/>
            <person name="Grewal S."/>
            <person name="Gyaltsen K."/>
            <person name="Hafez N."/>
            <person name="Hagos B."/>
            <person name="Hall J."/>
            <person name="Henson C."/>
            <person name="Hollinger A."/>
            <person name="Honan T."/>
            <person name="Huard M.D."/>
            <person name="Hughes L."/>
            <person name="Hurhula B."/>
            <person name="Husby M.E."/>
            <person name="Kamat A."/>
            <person name="Kanga B."/>
            <person name="Kashin S."/>
            <person name="Khazanovich D."/>
            <person name="Kisner P."/>
            <person name="Lance K."/>
            <person name="Lara M."/>
            <person name="Lee W."/>
            <person name="Lennon N."/>
            <person name="Letendre F."/>
            <person name="LeVine R."/>
            <person name="Lipovsky A."/>
            <person name="Liu X."/>
            <person name="Liu J."/>
            <person name="Liu S."/>
            <person name="Lokyitsang T."/>
            <person name="Lokyitsang Y."/>
            <person name="Lubonja R."/>
            <person name="Lui A."/>
            <person name="MacDonald P."/>
            <person name="Magnisalis V."/>
            <person name="Maru K."/>
            <person name="Matthews C."/>
            <person name="McCusker W."/>
            <person name="McDonough S."/>
            <person name="Mehta T."/>
            <person name="Meldrim J."/>
            <person name="Meneus L."/>
            <person name="Mihai O."/>
            <person name="Mihalev A."/>
            <person name="Mihova T."/>
            <person name="Mittelman R."/>
            <person name="Mlenga V."/>
            <person name="Montmayeur A."/>
            <person name="Mulrain L."/>
            <person name="Navidi A."/>
            <person name="Naylor J."/>
            <person name="Negash T."/>
            <person name="Nguyen T."/>
            <person name="Nguyen N."/>
            <person name="Nicol R."/>
            <person name="Norbu C."/>
            <person name="Norbu N."/>
            <person name="Novod N."/>
            <person name="O'Neill B."/>
            <person name="Osman S."/>
            <person name="Markiewicz E."/>
            <person name="Oyono O.L."/>
            <person name="Patti C."/>
            <person name="Phunkhang P."/>
            <person name="Pierre F."/>
            <person name="Priest M."/>
            <person name="Raghuraman S."/>
            <person name="Rege F."/>
            <person name="Reyes R."/>
            <person name="Rise C."/>
            <person name="Rogov P."/>
            <person name="Ross K."/>
            <person name="Ryan E."/>
            <person name="Settipalli S."/>
            <person name="Shea T."/>
            <person name="Sherpa N."/>
            <person name="Shi L."/>
            <person name="Shih D."/>
            <person name="Sparrow T."/>
            <person name="Spaulding J."/>
            <person name="Stalker J."/>
            <person name="Stange-Thomann N."/>
            <person name="Stavropoulos S."/>
            <person name="Stone C."/>
            <person name="Strader C."/>
            <person name="Tesfaye S."/>
            <person name="Thomson T."/>
            <person name="Thoulutsang Y."/>
            <person name="Thoulutsang D."/>
            <person name="Topham K."/>
            <person name="Topping I."/>
            <person name="Tsamla T."/>
            <person name="Vassiliev H."/>
            <person name="Vo A."/>
            <person name="Wangchuk T."/>
            <person name="Wangdi T."/>
            <person name="Weiand M."/>
            <person name="Wilkinson J."/>
            <person name="Wilson A."/>
            <person name="Yadav S."/>
            <person name="Young G."/>
            <person name="Yu Q."/>
            <person name="Zembek L."/>
            <person name="Zhong D."/>
            <person name="Zimmer A."/>
            <person name="Zwirko Z."/>
            <person name="Jaffe D.B."/>
            <person name="Alvarez P."/>
            <person name="Brockman W."/>
            <person name="Butler J."/>
            <person name="Chin C."/>
            <person name="Gnerre S."/>
            <person name="MacCallum I."/>
            <person name="Graves J.A."/>
            <person name="Ponting C.P."/>
            <person name="Breen M."/>
            <person name="Samollow P.B."/>
            <person name="Lander E.S."/>
            <person name="Lindblad-Toh K."/>
        </authorList>
    </citation>
    <scope>NUCLEOTIDE SEQUENCE [LARGE SCALE GENOMIC DNA]</scope>
</reference>
<dbReference type="InterPro" id="IPR036603">
    <property type="entry name" value="RBP11-like"/>
</dbReference>
<dbReference type="Proteomes" id="UP000002280">
    <property type="component" value="Chromosome 3"/>
</dbReference>
<keyword evidence="2" id="KW-0804">Transcription</keyword>
<evidence type="ECO:0000256" key="2">
    <source>
        <dbReference type="ARBA" id="ARBA00023163"/>
    </source>
</evidence>